<comment type="caution">
    <text evidence="1">The sequence shown here is derived from an EMBL/GenBank/DDBJ whole genome shotgun (WGS) entry which is preliminary data.</text>
</comment>
<dbReference type="InterPro" id="IPR036388">
    <property type="entry name" value="WH-like_DNA-bd_sf"/>
</dbReference>
<evidence type="ECO:0000313" key="1">
    <source>
        <dbReference type="EMBL" id="GGI98057.1"/>
    </source>
</evidence>
<dbReference type="SUPFAM" id="SSF46785">
    <property type="entry name" value="Winged helix' DNA-binding domain"/>
    <property type="match status" value="1"/>
</dbReference>
<dbReference type="SUPFAM" id="SSF48452">
    <property type="entry name" value="TPR-like"/>
    <property type="match status" value="1"/>
</dbReference>
<dbReference type="Gene3D" id="1.10.10.10">
    <property type="entry name" value="Winged helix-like DNA-binding domain superfamily/Winged helix DNA-binding domain"/>
    <property type="match status" value="1"/>
</dbReference>
<dbReference type="Gene3D" id="1.25.40.10">
    <property type="entry name" value="Tetratricopeptide repeat domain"/>
    <property type="match status" value="1"/>
</dbReference>
<reference evidence="1" key="2">
    <citation type="submission" date="2020-09" db="EMBL/GenBank/DDBJ databases">
        <authorList>
            <person name="Sun Q."/>
            <person name="Ohkuma M."/>
        </authorList>
    </citation>
    <scope>NUCLEOTIDE SEQUENCE</scope>
    <source>
        <strain evidence="1">JCM 3086</strain>
    </source>
</reference>
<dbReference type="Pfam" id="PF14559">
    <property type="entry name" value="TPR_19"/>
    <property type="match status" value="1"/>
</dbReference>
<reference evidence="1" key="1">
    <citation type="journal article" date="2014" name="Int. J. Syst. Evol. Microbiol.">
        <title>Complete genome sequence of Corynebacterium casei LMG S-19264T (=DSM 44701T), isolated from a smear-ripened cheese.</title>
        <authorList>
            <consortium name="US DOE Joint Genome Institute (JGI-PGF)"/>
            <person name="Walter F."/>
            <person name="Albersmeier A."/>
            <person name="Kalinowski J."/>
            <person name="Ruckert C."/>
        </authorList>
    </citation>
    <scope>NUCLEOTIDE SEQUENCE</scope>
    <source>
        <strain evidence="1">JCM 3086</strain>
    </source>
</reference>
<dbReference type="Proteomes" id="UP000657574">
    <property type="component" value="Unassembled WGS sequence"/>
</dbReference>
<dbReference type="InterPro" id="IPR036390">
    <property type="entry name" value="WH_DNA-bd_sf"/>
</dbReference>
<gene>
    <name evidence="1" type="ORF">GCM10010121_005400</name>
</gene>
<evidence type="ECO:0000313" key="2">
    <source>
        <dbReference type="Proteomes" id="UP000657574"/>
    </source>
</evidence>
<sequence length="257" mass="28118">MLASYGLTFQQNVTLRLAAVADGPVERAQLVAGVVSALKADPADVESTVGELITAGLLVSHEPSGLGITDAGRELYARVATATAPVTARIYAGISEQDRAVMGRVPALVTERADAELAALEARQVVEYSTNGFRCSRRRRSRVDMTYYDHGTAAERWERAQQFFDAKDYAGAARVLVGLVEEVPEQTGPRLLLARAYYHSAQLLRAEAELRVIVERDPVEHYARLMLGRTLQRQARHEEAESHLKIASALAGEFQDA</sequence>
<proteinExistence type="predicted"/>
<evidence type="ECO:0008006" key="3">
    <source>
        <dbReference type="Google" id="ProtNLM"/>
    </source>
</evidence>
<dbReference type="InterPro" id="IPR011990">
    <property type="entry name" value="TPR-like_helical_dom_sf"/>
</dbReference>
<accession>A0A917K290</accession>
<protein>
    <recommendedName>
        <fullName evidence="3">Tetratricopeptide repeat protein</fullName>
    </recommendedName>
</protein>
<dbReference type="AlphaFoldDB" id="A0A917K290"/>
<organism evidence="1 2">
    <name type="scientific">Streptomyces brasiliensis</name>
    <dbReference type="NCBI Taxonomy" id="1954"/>
    <lineage>
        <taxon>Bacteria</taxon>
        <taxon>Bacillati</taxon>
        <taxon>Actinomycetota</taxon>
        <taxon>Actinomycetes</taxon>
        <taxon>Kitasatosporales</taxon>
        <taxon>Streptomycetaceae</taxon>
        <taxon>Streptomyces</taxon>
    </lineage>
</organism>
<dbReference type="EMBL" id="BMQA01000001">
    <property type="protein sequence ID" value="GGI98057.1"/>
    <property type="molecule type" value="Genomic_DNA"/>
</dbReference>
<keyword evidence="2" id="KW-1185">Reference proteome</keyword>
<name>A0A917K290_9ACTN</name>